<proteinExistence type="predicted"/>
<evidence type="ECO:0000313" key="2">
    <source>
        <dbReference type="EMBL" id="GFD60845.1"/>
    </source>
</evidence>
<name>A0A699XLT0_TANCI</name>
<feature type="non-terminal residue" evidence="2">
    <location>
        <position position="1"/>
    </location>
</feature>
<reference evidence="2" key="1">
    <citation type="journal article" date="2019" name="Sci. Rep.">
        <title>Draft genome of Tanacetum cinerariifolium, the natural source of mosquito coil.</title>
        <authorList>
            <person name="Yamashiro T."/>
            <person name="Shiraishi A."/>
            <person name="Satake H."/>
            <person name="Nakayama K."/>
        </authorList>
    </citation>
    <scope>NUCLEOTIDE SEQUENCE</scope>
</reference>
<sequence>HHAWRLRHGAPPDPPAGVAAGADLPARHRGDDADVPPRADRSPRLAAGDAEPHRRRPVRRARGPRRHHGRAGERGVAVDR</sequence>
<accession>A0A699XLT0</accession>
<dbReference type="EMBL" id="BKCJ011883379">
    <property type="protein sequence ID" value="GFD60845.1"/>
    <property type="molecule type" value="Genomic_DNA"/>
</dbReference>
<feature type="region of interest" description="Disordered" evidence="1">
    <location>
        <begin position="1"/>
        <end position="80"/>
    </location>
</feature>
<feature type="compositionally biased region" description="Basic and acidic residues" evidence="1">
    <location>
        <begin position="70"/>
        <end position="80"/>
    </location>
</feature>
<dbReference type="AlphaFoldDB" id="A0A699XLT0"/>
<feature type="compositionally biased region" description="Basic and acidic residues" evidence="1">
    <location>
        <begin position="25"/>
        <end position="43"/>
    </location>
</feature>
<evidence type="ECO:0000256" key="1">
    <source>
        <dbReference type="SAM" id="MobiDB-lite"/>
    </source>
</evidence>
<feature type="non-terminal residue" evidence="2">
    <location>
        <position position="80"/>
    </location>
</feature>
<comment type="caution">
    <text evidence="2">The sequence shown here is derived from an EMBL/GenBank/DDBJ whole genome shotgun (WGS) entry which is preliminary data.</text>
</comment>
<feature type="compositionally biased region" description="Basic residues" evidence="1">
    <location>
        <begin position="53"/>
        <end position="69"/>
    </location>
</feature>
<organism evidence="2">
    <name type="scientific">Tanacetum cinerariifolium</name>
    <name type="common">Dalmatian daisy</name>
    <name type="synonym">Chrysanthemum cinerariifolium</name>
    <dbReference type="NCBI Taxonomy" id="118510"/>
    <lineage>
        <taxon>Eukaryota</taxon>
        <taxon>Viridiplantae</taxon>
        <taxon>Streptophyta</taxon>
        <taxon>Embryophyta</taxon>
        <taxon>Tracheophyta</taxon>
        <taxon>Spermatophyta</taxon>
        <taxon>Magnoliopsida</taxon>
        <taxon>eudicotyledons</taxon>
        <taxon>Gunneridae</taxon>
        <taxon>Pentapetalae</taxon>
        <taxon>asterids</taxon>
        <taxon>campanulids</taxon>
        <taxon>Asterales</taxon>
        <taxon>Asteraceae</taxon>
        <taxon>Asteroideae</taxon>
        <taxon>Anthemideae</taxon>
        <taxon>Anthemidinae</taxon>
        <taxon>Tanacetum</taxon>
    </lineage>
</organism>
<gene>
    <name evidence="2" type="ORF">Tci_932814</name>
</gene>
<protein>
    <submittedName>
        <fullName evidence="2">Uncharacterized protein</fullName>
    </submittedName>
</protein>